<proteinExistence type="predicted"/>
<accession>A0ABS9E4R3</accession>
<evidence type="ECO:0000313" key="2">
    <source>
        <dbReference type="EMBL" id="MCF4097868.1"/>
    </source>
</evidence>
<reference evidence="2 3" key="1">
    <citation type="submission" date="2022-01" db="EMBL/GenBank/DDBJ databases">
        <title>Maritalea mediterranea sp. nov., isolated from marine plastic residues from the Malva-rosa beach (Valencia, Spain).</title>
        <authorList>
            <person name="Vidal-Verdu A."/>
            <person name="Molina-Menor E."/>
            <person name="Pascual J."/>
            <person name="Pereto J."/>
            <person name="Porcar M."/>
        </authorList>
    </citation>
    <scope>NUCLEOTIDE SEQUENCE [LARGE SCALE GENOMIC DNA]</scope>
    <source>
        <strain evidence="2 3">P4.10X</strain>
    </source>
</reference>
<organism evidence="2 3">
    <name type="scientific">Maritalea mediterranea</name>
    <dbReference type="NCBI Taxonomy" id="2909667"/>
    <lineage>
        <taxon>Bacteria</taxon>
        <taxon>Pseudomonadati</taxon>
        <taxon>Pseudomonadota</taxon>
        <taxon>Alphaproteobacteria</taxon>
        <taxon>Hyphomicrobiales</taxon>
        <taxon>Devosiaceae</taxon>
        <taxon>Maritalea</taxon>
    </lineage>
</organism>
<dbReference type="NCBIfam" id="TIGR02301">
    <property type="entry name" value="TIGR02301 family protein"/>
    <property type="match status" value="1"/>
</dbReference>
<gene>
    <name evidence="2" type="ORF">L1I42_05130</name>
</gene>
<dbReference type="InterPro" id="IPR012645">
    <property type="entry name" value="CHP02301"/>
</dbReference>
<keyword evidence="1" id="KW-0732">Signal</keyword>
<feature type="chain" id="PRO_5045090773" evidence="1">
    <location>
        <begin position="25"/>
        <end position="124"/>
    </location>
</feature>
<dbReference type="EMBL" id="JAKGTI010000001">
    <property type="protein sequence ID" value="MCF4097868.1"/>
    <property type="molecule type" value="Genomic_DNA"/>
</dbReference>
<comment type="caution">
    <text evidence="2">The sequence shown here is derived from an EMBL/GenBank/DDBJ whole genome shotgun (WGS) entry which is preliminary data.</text>
</comment>
<feature type="signal peptide" evidence="1">
    <location>
        <begin position="1"/>
        <end position="24"/>
    </location>
</feature>
<protein>
    <submittedName>
        <fullName evidence="2">TIGR02301 family protein</fullName>
    </submittedName>
</protein>
<dbReference type="Proteomes" id="UP001201217">
    <property type="component" value="Unassembled WGS sequence"/>
</dbReference>
<dbReference type="Pfam" id="PF09539">
    <property type="entry name" value="DUF2385"/>
    <property type="match status" value="1"/>
</dbReference>
<evidence type="ECO:0000313" key="3">
    <source>
        <dbReference type="Proteomes" id="UP001201217"/>
    </source>
</evidence>
<evidence type="ECO:0000256" key="1">
    <source>
        <dbReference type="SAM" id="SignalP"/>
    </source>
</evidence>
<keyword evidence="3" id="KW-1185">Reference proteome</keyword>
<name>A0ABS9E4R3_9HYPH</name>
<sequence>MHDRIRLFLSALLLALCGSVTARAIDPAYQPQMERLAEIMGALYHLDDLCMRSGVDWRNELAELMDLDEVDEDRRERLAGAFNANYNDFQQSHVRCTDSASLLTARFLEEGAKISYDIHIRYAE</sequence>
<dbReference type="RefSeq" id="WP_236113413.1">
    <property type="nucleotide sequence ID" value="NZ_JAKGTI010000001.1"/>
</dbReference>